<keyword evidence="2" id="KW-1185">Reference proteome</keyword>
<protein>
    <submittedName>
        <fullName evidence="1">Uncharacterized protein</fullName>
    </submittedName>
</protein>
<accession>A0ABV0QYG4</accession>
<dbReference type="EMBL" id="JAHRIN010026692">
    <property type="protein sequence ID" value="MEQ2200899.1"/>
    <property type="molecule type" value="Genomic_DNA"/>
</dbReference>
<comment type="caution">
    <text evidence="1">The sequence shown here is derived from an EMBL/GenBank/DDBJ whole genome shotgun (WGS) entry which is preliminary data.</text>
</comment>
<dbReference type="Proteomes" id="UP001434883">
    <property type="component" value="Unassembled WGS sequence"/>
</dbReference>
<evidence type="ECO:0000313" key="1">
    <source>
        <dbReference type="EMBL" id="MEQ2200899.1"/>
    </source>
</evidence>
<organism evidence="1 2">
    <name type="scientific">Xenoophorus captivus</name>
    <dbReference type="NCBI Taxonomy" id="1517983"/>
    <lineage>
        <taxon>Eukaryota</taxon>
        <taxon>Metazoa</taxon>
        <taxon>Chordata</taxon>
        <taxon>Craniata</taxon>
        <taxon>Vertebrata</taxon>
        <taxon>Euteleostomi</taxon>
        <taxon>Actinopterygii</taxon>
        <taxon>Neopterygii</taxon>
        <taxon>Teleostei</taxon>
        <taxon>Neoteleostei</taxon>
        <taxon>Acanthomorphata</taxon>
        <taxon>Ovalentaria</taxon>
        <taxon>Atherinomorphae</taxon>
        <taxon>Cyprinodontiformes</taxon>
        <taxon>Goodeidae</taxon>
        <taxon>Xenoophorus</taxon>
    </lineage>
</organism>
<reference evidence="1 2" key="1">
    <citation type="submission" date="2021-06" db="EMBL/GenBank/DDBJ databases">
        <authorList>
            <person name="Palmer J.M."/>
        </authorList>
    </citation>
    <scope>NUCLEOTIDE SEQUENCE [LARGE SCALE GENOMIC DNA]</scope>
    <source>
        <strain evidence="1 2">XC_2019</strain>
        <tissue evidence="1">Muscle</tissue>
    </source>
</reference>
<gene>
    <name evidence="1" type="ORF">XENOCAPTIV_004551</name>
</gene>
<sequence>MYKRIKLGSCRFNDLWNRKNLNKPKNNCNVFILLASQLGLSKEGISLGGASFPVLPPCSEKEVCSSLQRLFFSTPAPQIKTHLDALVDKISKFKHHRYQTARL</sequence>
<evidence type="ECO:0000313" key="2">
    <source>
        <dbReference type="Proteomes" id="UP001434883"/>
    </source>
</evidence>
<proteinExistence type="predicted"/>
<name>A0ABV0QYG4_9TELE</name>